<comment type="similarity">
    <text evidence="1">Belongs to the enoyl-CoA hydratase/isomerase family.</text>
</comment>
<evidence type="ECO:0000313" key="3">
    <source>
        <dbReference type="Proteomes" id="UP001500945"/>
    </source>
</evidence>
<accession>A0ABP8KS34</accession>
<dbReference type="EMBL" id="BAABGM010000033">
    <property type="protein sequence ID" value="GAA4414015.1"/>
    <property type="molecule type" value="Genomic_DNA"/>
</dbReference>
<comment type="caution">
    <text evidence="2">The sequence shown here is derived from an EMBL/GenBank/DDBJ whole genome shotgun (WGS) entry which is preliminary data.</text>
</comment>
<dbReference type="InterPro" id="IPR001753">
    <property type="entry name" value="Enoyl-CoA_hydra/iso"/>
</dbReference>
<gene>
    <name evidence="2" type="ORF">GCM10023168_37280</name>
</gene>
<dbReference type="Proteomes" id="UP001500945">
    <property type="component" value="Unassembled WGS sequence"/>
</dbReference>
<dbReference type="SUPFAM" id="SSF52096">
    <property type="entry name" value="ClpP/crotonase"/>
    <property type="match status" value="1"/>
</dbReference>
<protein>
    <submittedName>
        <fullName evidence="2">Enoyl-CoA hydratase</fullName>
    </submittedName>
</protein>
<dbReference type="Gene3D" id="3.90.226.10">
    <property type="entry name" value="2-enoyl-CoA Hydratase, Chain A, domain 1"/>
    <property type="match status" value="1"/>
</dbReference>
<sequence>MSATSTPSTAGTPGTVLVEVTGAVGRITLNAPERLNAVDPSMCEEVAEAVRAFDADPAVRVVALTGAGRGFCSGAPLSADGATAGTLYAGADLVRALLASRTPVVALVNGVAAGIGVPMALACDYVVASDAASFVLAFARIGLMPDGGATALVAASVGRARAMRLALTGERLPATTAEEWGMVAECVPADAFGARGEEVLGALASGATVALGQTKAAVNAASVDVEAALAREEAGQVSLMHTEDYREGVAAFLAKRPAEFTGR</sequence>
<dbReference type="Pfam" id="PF00378">
    <property type="entry name" value="ECH_1"/>
    <property type="match status" value="1"/>
</dbReference>
<dbReference type="RefSeq" id="WP_345208828.1">
    <property type="nucleotide sequence ID" value="NZ_BAABGM010000033.1"/>
</dbReference>
<reference evidence="3" key="1">
    <citation type="journal article" date="2019" name="Int. J. Syst. Evol. Microbiol.">
        <title>The Global Catalogue of Microorganisms (GCM) 10K type strain sequencing project: providing services to taxonomists for standard genome sequencing and annotation.</title>
        <authorList>
            <consortium name="The Broad Institute Genomics Platform"/>
            <consortium name="The Broad Institute Genome Sequencing Center for Infectious Disease"/>
            <person name="Wu L."/>
            <person name="Ma J."/>
        </authorList>
    </citation>
    <scope>NUCLEOTIDE SEQUENCE [LARGE SCALE GENOMIC DNA]</scope>
    <source>
        <strain evidence="3">JCM 17809</strain>
    </source>
</reference>
<dbReference type="InterPro" id="IPR029045">
    <property type="entry name" value="ClpP/crotonase-like_dom_sf"/>
</dbReference>
<evidence type="ECO:0000256" key="1">
    <source>
        <dbReference type="ARBA" id="ARBA00005254"/>
    </source>
</evidence>
<name>A0ABP8KS34_9MICO</name>
<proteinExistence type="inferred from homology"/>
<dbReference type="Gene3D" id="1.10.12.10">
    <property type="entry name" value="Lyase 2-enoyl-coa Hydratase, Chain A, domain 2"/>
    <property type="match status" value="1"/>
</dbReference>
<dbReference type="CDD" id="cd06558">
    <property type="entry name" value="crotonase-like"/>
    <property type="match status" value="1"/>
</dbReference>
<keyword evidence="3" id="KW-1185">Reference proteome</keyword>
<organism evidence="2 3">
    <name type="scientific">Fodinibacter luteus</name>
    <dbReference type="NCBI Taxonomy" id="552064"/>
    <lineage>
        <taxon>Bacteria</taxon>
        <taxon>Bacillati</taxon>
        <taxon>Actinomycetota</taxon>
        <taxon>Actinomycetes</taxon>
        <taxon>Micrococcales</taxon>
        <taxon>Intrasporangiaceae</taxon>
        <taxon>Fodinibacter (ex Wang et al. 2009)</taxon>
    </lineage>
</organism>
<dbReference type="PANTHER" id="PTHR43459:SF1">
    <property type="entry name" value="EG:BACN32G11.4 PROTEIN"/>
    <property type="match status" value="1"/>
</dbReference>
<dbReference type="InterPro" id="IPR014748">
    <property type="entry name" value="Enoyl-CoA_hydra_C"/>
</dbReference>
<evidence type="ECO:0000313" key="2">
    <source>
        <dbReference type="EMBL" id="GAA4414015.1"/>
    </source>
</evidence>
<dbReference type="PANTHER" id="PTHR43459">
    <property type="entry name" value="ENOYL-COA HYDRATASE"/>
    <property type="match status" value="1"/>
</dbReference>